<comment type="caution">
    <text evidence="1">The sequence shown here is derived from an EMBL/GenBank/DDBJ whole genome shotgun (WGS) entry which is preliminary data.</text>
</comment>
<protein>
    <submittedName>
        <fullName evidence="1">Uncharacterized protein</fullName>
    </submittedName>
</protein>
<organism evidence="1 2">
    <name type="scientific">Rhodopirellula maiorica SM1</name>
    <dbReference type="NCBI Taxonomy" id="1265738"/>
    <lineage>
        <taxon>Bacteria</taxon>
        <taxon>Pseudomonadati</taxon>
        <taxon>Planctomycetota</taxon>
        <taxon>Planctomycetia</taxon>
        <taxon>Pirellulales</taxon>
        <taxon>Pirellulaceae</taxon>
        <taxon>Novipirellula</taxon>
    </lineage>
</organism>
<dbReference type="Proteomes" id="UP000011991">
    <property type="component" value="Unassembled WGS sequence"/>
</dbReference>
<sequence length="50" mass="5663">MPRRLSSPAQVNFENGHSDHVRSIQGLHREILKWQRTVNYVSASESVSAS</sequence>
<keyword evidence="2" id="KW-1185">Reference proteome</keyword>
<evidence type="ECO:0000313" key="1">
    <source>
        <dbReference type="EMBL" id="EMI17145.1"/>
    </source>
</evidence>
<name>M5RCN2_9BACT</name>
<evidence type="ECO:0000313" key="2">
    <source>
        <dbReference type="Proteomes" id="UP000011991"/>
    </source>
</evidence>
<dbReference type="EMBL" id="ANOG01000854">
    <property type="protein sequence ID" value="EMI17145.1"/>
    <property type="molecule type" value="Genomic_DNA"/>
</dbReference>
<gene>
    <name evidence="1" type="ORF">RMSM_05936</name>
</gene>
<reference evidence="1 2" key="1">
    <citation type="journal article" date="2013" name="Mar. Genomics">
        <title>Expression of sulfatases in Rhodopirellula baltica and the diversity of sulfatases in the genus Rhodopirellula.</title>
        <authorList>
            <person name="Wegner C.E."/>
            <person name="Richter-Heitmann T."/>
            <person name="Klindworth A."/>
            <person name="Klockow C."/>
            <person name="Richter M."/>
            <person name="Achstetter T."/>
            <person name="Glockner F.O."/>
            <person name="Harder J."/>
        </authorList>
    </citation>
    <scope>NUCLEOTIDE SEQUENCE [LARGE SCALE GENOMIC DNA]</scope>
    <source>
        <strain evidence="1 2">SM1</strain>
    </source>
</reference>
<dbReference type="AlphaFoldDB" id="M5RCN2"/>
<accession>M5RCN2</accession>
<proteinExistence type="predicted"/>